<dbReference type="Proteomes" id="UP001056648">
    <property type="component" value="Chromosome 1"/>
</dbReference>
<reference evidence="1" key="1">
    <citation type="submission" date="2022-06" db="EMBL/GenBank/DDBJ databases">
        <title>Complete genome sequence and characterization of Cupriavidus gilardii QJ1 isolated from contaminating cells.</title>
        <authorList>
            <person name="Qi J."/>
        </authorList>
    </citation>
    <scope>NUCLEOTIDE SEQUENCE</scope>
    <source>
        <strain evidence="1">QJ1</strain>
    </source>
</reference>
<dbReference type="EMBL" id="CP098735">
    <property type="protein sequence ID" value="USE78074.1"/>
    <property type="molecule type" value="Genomic_DNA"/>
</dbReference>
<proteinExistence type="predicted"/>
<protein>
    <submittedName>
        <fullName evidence="1">DUF935 domain-containing protein</fullName>
    </submittedName>
</protein>
<organism evidence="1 2">
    <name type="scientific">Cupriavidus gilardii</name>
    <dbReference type="NCBI Taxonomy" id="82541"/>
    <lineage>
        <taxon>Bacteria</taxon>
        <taxon>Pseudomonadati</taxon>
        <taxon>Pseudomonadota</taxon>
        <taxon>Betaproteobacteria</taxon>
        <taxon>Burkholderiales</taxon>
        <taxon>Burkholderiaceae</taxon>
        <taxon>Cupriavidus</taxon>
    </lineage>
</organism>
<keyword evidence="2" id="KW-1185">Reference proteome</keyword>
<dbReference type="Pfam" id="PF06074">
    <property type="entry name" value="Portal_Mu"/>
    <property type="match status" value="1"/>
</dbReference>
<dbReference type="RefSeq" id="WP_252252193.1">
    <property type="nucleotide sequence ID" value="NZ_CP098735.1"/>
</dbReference>
<dbReference type="InterPro" id="IPR009279">
    <property type="entry name" value="Portal_Mu"/>
</dbReference>
<name>A0ABY4VPW7_9BURK</name>
<sequence length="536" mass="60060">MAKIVDQFGRPIERTVLEEPQSSHLHSLRNEYAEHPSRGLTPPKLARILELAEQGDLMAQADLFQDMEEKDGHIYSEMSKRKRALLTLDWSIEPPPNATAEEKRQAQMLQEWFRDLPDTDDFLLDLLDAIGHGFSAMEITWERTEGLWLPAVFDHRPQRWFMTPYARQNDLRLRGNAAEGIELWPFGWVVHRHKAKSGYITRSGLHRVLAWPYLFKNYSVRDLAEFLEIYGLPLRVGKYSPGASKDEKLALLRAVTEIGHNAAGIIPDSMAIDFQSAAQGSQDPHEAMMDWCERTQSKAILGGTLTSQADGKSSTNALGNVHNEVRHDLKVADARQLEGTIRRDVLYPICALNFGVTDRRRTPSFKFDTREPEDLKLYAEALPKLVGIGLKVPVNWAHDKLAIPRPKEDEPVLEVARPEMAVPPELRPQPAQAPKQPRTAAMTYRAVLTNKDGEIVYPDQQAIDLATENLPGQALDVEAAKLLAPAIEAVRSGGSPEDAIEALVTAYPEMDDSALQELLARAIFVADVWGRLNGDS</sequence>
<accession>A0ABY4VPW7</accession>
<evidence type="ECO:0000313" key="2">
    <source>
        <dbReference type="Proteomes" id="UP001056648"/>
    </source>
</evidence>
<gene>
    <name evidence="1" type="ORF">NDR89_03230</name>
</gene>
<evidence type="ECO:0000313" key="1">
    <source>
        <dbReference type="EMBL" id="USE78074.1"/>
    </source>
</evidence>